<proteinExistence type="predicted"/>
<evidence type="ECO:0000313" key="2">
    <source>
        <dbReference type="EMBL" id="KFI77087.1"/>
    </source>
</evidence>
<dbReference type="AlphaFoldDB" id="A0A087C1D7"/>
<dbReference type="PANTHER" id="PTHR37292:SF2">
    <property type="entry name" value="DUF262 DOMAIN-CONTAINING PROTEIN"/>
    <property type="match status" value="1"/>
</dbReference>
<evidence type="ECO:0000259" key="1">
    <source>
        <dbReference type="Pfam" id="PF03235"/>
    </source>
</evidence>
<dbReference type="GeneID" id="93093803"/>
<name>A0A087C1D7_9BIFI</name>
<dbReference type="PANTHER" id="PTHR37292">
    <property type="entry name" value="VNG6097C"/>
    <property type="match status" value="1"/>
</dbReference>
<protein>
    <recommendedName>
        <fullName evidence="1">GmrSD restriction endonucleases N-terminal domain-containing protein</fullName>
    </recommendedName>
</protein>
<dbReference type="Proteomes" id="UP000029082">
    <property type="component" value="Unassembled WGS sequence"/>
</dbReference>
<dbReference type="STRING" id="1437603.GCA_000771525_00252"/>
<sequence length="611" mass="71156">MATHSKTVKKIIQDIHDRRLLLPAIQRKYVWDAAQVVNLFDSMMRGYPIGTFLFWKVDRKNAMRRNYSFYDFLSQFNERNHYQNELSSLATNSHEEFEAALDGQQRLTSIYLALSSTLAFYLKGKWRSLATSYPETELYLDLCSGIANTDQNDEENTQHIYRFELLRNEVVEDARTTVTTHLDKGESLENDHIWLNVKKGLDDDTAADFQVNNSQLPREVMSQAIKNINRLHQVLSVEEALSFFEVESDSIDEVLDIFVRTNSGGTVLSKADLLFSTVIAQWPDARENIDKLLNAMNEVGDGFRFSSDFLLRACLYIFDHSTRLRVESFSQDHILEIRENWRNLKKTFKSLVGILADWGYSRENLGSQNALFPIVYYIYHASAISAQDNKNMRLFYIYAQLKQTFSHMDSNPLRLLRDELKEDSSSFNLTKLQQIDFSNGTDLKFMESDIDQLFTYPIGNRTFDILSLLYQGLKYRDKQFHQDHLHPHSSFEDVQLNNLMQCGQKLPDTGDDIRMKWEQQRDTIVNLHLLEGHSNESKNDRPLASWVLDPIERQWVECLPNSLPGVPPDETYWLMHFEQFFDERRRLMKARLMEILQVKSETEATTGSAAS</sequence>
<comment type="caution">
    <text evidence="2">The sequence shown here is derived from an EMBL/GenBank/DDBJ whole genome shotgun (WGS) entry which is preliminary data.</text>
</comment>
<organism evidence="2 3">
    <name type="scientific">Bifidobacterium mongoliense DSM 21395</name>
    <dbReference type="NCBI Taxonomy" id="1437603"/>
    <lineage>
        <taxon>Bacteria</taxon>
        <taxon>Bacillati</taxon>
        <taxon>Actinomycetota</taxon>
        <taxon>Actinomycetes</taxon>
        <taxon>Bifidobacteriales</taxon>
        <taxon>Bifidobacteriaceae</taxon>
        <taxon>Bifidobacterium</taxon>
    </lineage>
</organism>
<dbReference type="eggNOG" id="COG1479">
    <property type="taxonomic scope" value="Bacteria"/>
</dbReference>
<dbReference type="OrthoDB" id="9787127at2"/>
<dbReference type="EMBL" id="JGZE01000010">
    <property type="protein sequence ID" value="KFI77087.1"/>
    <property type="molecule type" value="Genomic_DNA"/>
</dbReference>
<gene>
    <name evidence="2" type="ORF">BMON_0646</name>
</gene>
<evidence type="ECO:0000313" key="3">
    <source>
        <dbReference type="Proteomes" id="UP000029082"/>
    </source>
</evidence>
<accession>A0A087C1D7</accession>
<feature type="domain" description="GmrSD restriction endonucleases N-terminal" evidence="1">
    <location>
        <begin position="8"/>
        <end position="277"/>
    </location>
</feature>
<keyword evidence="3" id="KW-1185">Reference proteome</keyword>
<dbReference type="InterPro" id="IPR004919">
    <property type="entry name" value="GmrSD_N"/>
</dbReference>
<reference evidence="2 3" key="1">
    <citation type="submission" date="2014-03" db="EMBL/GenBank/DDBJ databases">
        <title>Genomics of Bifidobacteria.</title>
        <authorList>
            <person name="Ventura M."/>
            <person name="Milani C."/>
            <person name="Lugli G.A."/>
        </authorList>
    </citation>
    <scope>NUCLEOTIDE SEQUENCE [LARGE SCALE GENOMIC DNA]</scope>
    <source>
        <strain evidence="2 3">DSM 21395</strain>
    </source>
</reference>
<dbReference type="Pfam" id="PF03235">
    <property type="entry name" value="GmrSD_N"/>
    <property type="match status" value="1"/>
</dbReference>
<dbReference type="RefSeq" id="WP_051917893.1">
    <property type="nucleotide sequence ID" value="NZ_JDUO01000001.1"/>
</dbReference>